<dbReference type="Proteomes" id="UP000664658">
    <property type="component" value="Unassembled WGS sequence"/>
</dbReference>
<evidence type="ECO:0000313" key="9">
    <source>
        <dbReference type="EMBL" id="MBO1107188.1"/>
    </source>
</evidence>
<evidence type="ECO:0000259" key="6">
    <source>
        <dbReference type="Pfam" id="PF25917"/>
    </source>
</evidence>
<dbReference type="GO" id="GO:0022857">
    <property type="term" value="F:transmembrane transporter activity"/>
    <property type="evidence" value="ECO:0007669"/>
    <property type="project" value="InterPro"/>
</dbReference>
<dbReference type="InterPro" id="IPR058624">
    <property type="entry name" value="MdtA-like_HH"/>
</dbReference>
<dbReference type="RefSeq" id="WP_152105417.1">
    <property type="nucleotide sequence ID" value="NZ_JAFNAA010000002.1"/>
</dbReference>
<feature type="domain" description="Multidrug resistance protein MdtA-like beta-barrel" evidence="7">
    <location>
        <begin position="229"/>
        <end position="317"/>
    </location>
</feature>
<evidence type="ECO:0000313" key="10">
    <source>
        <dbReference type="Proteomes" id="UP000664658"/>
    </source>
</evidence>
<sequence length="430" mass="46277">MRLFLFRNAQLPHVSSLPHAGASRRFAALLTLCFSLLWLTGCDGDKTAAESGAAPAAMPVKTLRLQGQEVPEDFSFVGLTKSSQQVNIVSRVNGFLDKQVYQDGAMVKQGQTLFLVDAKPFQAQLQAAQAALSQQKANLLVAQQNLRRIKPLAAQNAASQKDLDQAIGQEKSAQAQVEMAKAQVVQAQLNLGYATIKSPLAGISGEALIDEGTYVTASDKLTYVAALSPMWVNFSISEAQSLKRDEMMRQGLLRYPGDSKFDVQLTLSDNSVYPENGRITFANAEYDSKTGTFLVRASFENADGKLRPGQFVRVTVKGAVRPNAILVPQSAVMQGANGHFVWVVNKDNKAEYRAVTVGSYVGHDWLIEQGLQPGEQVVVEGGMMLRPDTPVVATEVSATDLKAADAASAGTSKPESVPAPKPEQKPAQAQ</sequence>
<dbReference type="GO" id="GO:0046677">
    <property type="term" value="P:response to antibiotic"/>
    <property type="evidence" value="ECO:0007669"/>
    <property type="project" value="TreeGrafter"/>
</dbReference>
<dbReference type="GO" id="GO:0005886">
    <property type="term" value="C:plasma membrane"/>
    <property type="evidence" value="ECO:0007669"/>
    <property type="project" value="UniProtKB-SubCell"/>
</dbReference>
<comment type="similarity">
    <text evidence="2">Belongs to the membrane fusion protein (MFP) (TC 8.A.1) family.</text>
</comment>
<dbReference type="EMBL" id="JAFNAA010000002">
    <property type="protein sequence ID" value="MBO1107188.1"/>
    <property type="molecule type" value="Genomic_DNA"/>
</dbReference>
<feature type="domain" description="Multidrug resistance protein MdtA-like barrel-sandwich hybrid" evidence="6">
    <location>
        <begin position="85"/>
        <end position="224"/>
    </location>
</feature>
<dbReference type="Pfam" id="PF25917">
    <property type="entry name" value="BSH_RND"/>
    <property type="match status" value="1"/>
</dbReference>
<dbReference type="FunFam" id="2.40.420.20:FF:000001">
    <property type="entry name" value="Efflux RND transporter periplasmic adaptor subunit"/>
    <property type="match status" value="1"/>
</dbReference>
<dbReference type="PANTHER" id="PTHR30158">
    <property type="entry name" value="ACRA/E-RELATED COMPONENT OF DRUG EFFLUX TRANSPORTER"/>
    <property type="match status" value="1"/>
</dbReference>
<keyword evidence="3" id="KW-0175">Coiled coil</keyword>
<evidence type="ECO:0000256" key="4">
    <source>
        <dbReference type="SAM" id="MobiDB-lite"/>
    </source>
</evidence>
<dbReference type="InterPro" id="IPR006143">
    <property type="entry name" value="RND_pump_MFP"/>
</dbReference>
<dbReference type="SUPFAM" id="SSF111369">
    <property type="entry name" value="HlyD-like secretion proteins"/>
    <property type="match status" value="1"/>
</dbReference>
<dbReference type="InterPro" id="IPR058625">
    <property type="entry name" value="MdtA-like_BSH"/>
</dbReference>
<name>A0A8I2B457_PLESH</name>
<evidence type="ECO:0000256" key="2">
    <source>
        <dbReference type="ARBA" id="ARBA00009477"/>
    </source>
</evidence>
<comment type="caution">
    <text evidence="9">The sequence shown here is derived from an EMBL/GenBank/DDBJ whole genome shotgun (WGS) entry which is preliminary data.</text>
</comment>
<dbReference type="Gene3D" id="2.40.50.100">
    <property type="match status" value="1"/>
</dbReference>
<feature type="domain" description="Multidrug resistance protein MdtA-like C-terminal permuted SH3" evidence="8">
    <location>
        <begin position="323"/>
        <end position="382"/>
    </location>
</feature>
<dbReference type="Gene3D" id="2.40.30.170">
    <property type="match status" value="1"/>
</dbReference>
<dbReference type="Pfam" id="PF25944">
    <property type="entry name" value="Beta-barrel_RND"/>
    <property type="match status" value="1"/>
</dbReference>
<dbReference type="NCBIfam" id="TIGR01730">
    <property type="entry name" value="RND_mfp"/>
    <property type="match status" value="1"/>
</dbReference>
<reference evidence="9" key="1">
    <citation type="submission" date="2021-03" db="EMBL/GenBank/DDBJ databases">
        <title>Plesiomonas shigelloides zfcc0051, isolated from zebrafish feces.</title>
        <authorList>
            <person name="Vanderhoek Z."/>
            <person name="Gaulke C."/>
        </authorList>
    </citation>
    <scope>NUCLEOTIDE SEQUENCE</scope>
    <source>
        <strain evidence="9">Zfcc0051</strain>
    </source>
</reference>
<comment type="subcellular location">
    <subcellularLocation>
        <location evidence="1">Cell inner membrane</location>
        <topology evidence="1">Lipid-anchor</topology>
    </subcellularLocation>
</comment>
<evidence type="ECO:0000259" key="5">
    <source>
        <dbReference type="Pfam" id="PF25876"/>
    </source>
</evidence>
<dbReference type="Pfam" id="PF25876">
    <property type="entry name" value="HH_MFP_RND"/>
    <property type="match status" value="1"/>
</dbReference>
<accession>A0A8I2B457</accession>
<feature type="domain" description="Multidrug resistance protein MdtA-like alpha-helical hairpin" evidence="5">
    <location>
        <begin position="124"/>
        <end position="194"/>
    </location>
</feature>
<dbReference type="AlphaFoldDB" id="A0A8I2B457"/>
<evidence type="ECO:0000256" key="3">
    <source>
        <dbReference type="SAM" id="Coils"/>
    </source>
</evidence>
<gene>
    <name evidence="9" type="ORF">J2R62_02975</name>
</gene>
<feature type="region of interest" description="Disordered" evidence="4">
    <location>
        <begin position="403"/>
        <end position="430"/>
    </location>
</feature>
<feature type="compositionally biased region" description="Low complexity" evidence="4">
    <location>
        <begin position="403"/>
        <end position="413"/>
    </location>
</feature>
<proteinExistence type="inferred from homology"/>
<protein>
    <submittedName>
        <fullName evidence="9">Efflux RND transporter periplasmic adaptor subunit</fullName>
    </submittedName>
</protein>
<dbReference type="InterPro" id="IPR058627">
    <property type="entry name" value="MdtA-like_C"/>
</dbReference>
<feature type="coiled-coil region" evidence="3">
    <location>
        <begin position="125"/>
        <end position="190"/>
    </location>
</feature>
<dbReference type="Gene3D" id="1.10.287.470">
    <property type="entry name" value="Helix hairpin bin"/>
    <property type="match status" value="1"/>
</dbReference>
<dbReference type="InterPro" id="IPR058626">
    <property type="entry name" value="MdtA-like_b-barrel"/>
</dbReference>
<evidence type="ECO:0000256" key="1">
    <source>
        <dbReference type="ARBA" id="ARBA00004519"/>
    </source>
</evidence>
<dbReference type="Pfam" id="PF25967">
    <property type="entry name" value="RND-MFP_C"/>
    <property type="match status" value="1"/>
</dbReference>
<evidence type="ECO:0000259" key="7">
    <source>
        <dbReference type="Pfam" id="PF25944"/>
    </source>
</evidence>
<evidence type="ECO:0000259" key="8">
    <source>
        <dbReference type="Pfam" id="PF25967"/>
    </source>
</evidence>
<dbReference type="Gene3D" id="2.40.420.20">
    <property type="match status" value="1"/>
</dbReference>
<organism evidence="9 10">
    <name type="scientific">Plesiomonas shigelloides</name>
    <name type="common">Aeromonas shigelloides</name>
    <dbReference type="NCBI Taxonomy" id="703"/>
    <lineage>
        <taxon>Bacteria</taxon>
        <taxon>Pseudomonadati</taxon>
        <taxon>Pseudomonadota</taxon>
        <taxon>Gammaproteobacteria</taxon>
        <taxon>Enterobacterales</taxon>
        <taxon>Enterobacteriaceae</taxon>
        <taxon>Plesiomonas</taxon>
    </lineage>
</organism>